<sequence>MAAAAANQAMDLAHQGLDWAFHRVVLQAATILPPWLLRHVPANWQALTPAKLAVVTPAAFIVARIVMHQLHQLRIKFALRNVQRAPQWLPIVGHTWALLIGTPWDVFHSWFETTGADLLKANVMGENSLLVYKPRHLRQIMNSKLHNYPKDVDFAFKTFMDILGSGLVSSNGALWKKQRTLLSHALRIDILEETMPVAKRAIDRLSEKLEAIRGTGEYIEIAEEFRVLTLQVIGELILSLSPEESSRVFPDLYLPIMEEANRRVWEPYRAYIPTPGWFHYNRTLHELNNYLCNLIRKRWADRQAAVAAGTNEDDKDILEVIMADIDPATWGEGTVLQLRDEIKTFIMAGHETSAAMMTWACYELHRHPEVREKFIQEAQAVFGTGIAADAEGADKFTKTPLPANEQLKGLQYTMNVLKETLRFYSLVPVVARVTVEDDVLDGHVVPAGTRILISLRSAHDNPETWKDPMTYRPERFDEPFDLYAFMPFIQGPRNCLGQHLALLEARIVMALLMLRFKLTPRDESCGERHPSIVPVCPKNGMWVRVD</sequence>
<dbReference type="PANTHER" id="PTHR24291">
    <property type="entry name" value="CYTOCHROME P450 FAMILY 4"/>
    <property type="match status" value="1"/>
</dbReference>
<evidence type="ECO:0000313" key="8">
    <source>
        <dbReference type="EMBL" id="EDQ87567.1"/>
    </source>
</evidence>
<dbReference type="AlphaFoldDB" id="A9V470"/>
<accession>A9V470</accession>
<evidence type="ECO:0000256" key="5">
    <source>
        <dbReference type="ARBA" id="ARBA00023004"/>
    </source>
</evidence>
<dbReference type="Gene3D" id="1.10.630.10">
    <property type="entry name" value="Cytochrome P450"/>
    <property type="match status" value="1"/>
</dbReference>
<evidence type="ECO:0000256" key="1">
    <source>
        <dbReference type="ARBA" id="ARBA00010617"/>
    </source>
</evidence>
<dbReference type="InterPro" id="IPR001128">
    <property type="entry name" value="Cyt_P450"/>
</dbReference>
<dbReference type="PANTHER" id="PTHR24291:SF50">
    <property type="entry name" value="BIFUNCTIONAL ALBAFLAVENONE MONOOXYGENASE_TERPENE SYNTHASE"/>
    <property type="match status" value="1"/>
</dbReference>
<dbReference type="eggNOG" id="KOG0157">
    <property type="taxonomic scope" value="Eukaryota"/>
</dbReference>
<feature type="binding site" description="axial binding residue" evidence="7">
    <location>
        <position position="495"/>
    </location>
    <ligand>
        <name>heme</name>
        <dbReference type="ChEBI" id="CHEBI:30413"/>
    </ligand>
    <ligandPart>
        <name>Fe</name>
        <dbReference type="ChEBI" id="CHEBI:18248"/>
    </ligandPart>
</feature>
<keyword evidence="2 7" id="KW-0349">Heme</keyword>
<evidence type="ECO:0000256" key="6">
    <source>
        <dbReference type="ARBA" id="ARBA00023033"/>
    </source>
</evidence>
<proteinExistence type="inferred from homology"/>
<keyword evidence="3 7" id="KW-0479">Metal-binding</keyword>
<evidence type="ECO:0000313" key="9">
    <source>
        <dbReference type="Proteomes" id="UP000001357"/>
    </source>
</evidence>
<comment type="cofactor">
    <cofactor evidence="7">
        <name>heme</name>
        <dbReference type="ChEBI" id="CHEBI:30413"/>
    </cofactor>
</comment>
<reference evidence="8 9" key="1">
    <citation type="journal article" date="2008" name="Nature">
        <title>The genome of the choanoflagellate Monosiga brevicollis and the origin of metazoans.</title>
        <authorList>
            <consortium name="JGI Sequencing"/>
            <person name="King N."/>
            <person name="Westbrook M.J."/>
            <person name="Young S.L."/>
            <person name="Kuo A."/>
            <person name="Abedin M."/>
            <person name="Chapman J."/>
            <person name="Fairclough S."/>
            <person name="Hellsten U."/>
            <person name="Isogai Y."/>
            <person name="Letunic I."/>
            <person name="Marr M."/>
            <person name="Pincus D."/>
            <person name="Putnam N."/>
            <person name="Rokas A."/>
            <person name="Wright K.J."/>
            <person name="Zuzow R."/>
            <person name="Dirks W."/>
            <person name="Good M."/>
            <person name="Goodstein D."/>
            <person name="Lemons D."/>
            <person name="Li W."/>
            <person name="Lyons J.B."/>
            <person name="Morris A."/>
            <person name="Nichols S."/>
            <person name="Richter D.J."/>
            <person name="Salamov A."/>
            <person name="Bork P."/>
            <person name="Lim W.A."/>
            <person name="Manning G."/>
            <person name="Miller W.T."/>
            <person name="McGinnis W."/>
            <person name="Shapiro H."/>
            <person name="Tjian R."/>
            <person name="Grigoriev I.V."/>
            <person name="Rokhsar D."/>
        </authorList>
    </citation>
    <scope>NUCLEOTIDE SEQUENCE [LARGE SCALE GENOMIC DNA]</scope>
    <source>
        <strain evidence="9">MX1 / ATCC 50154</strain>
    </source>
</reference>
<dbReference type="KEGG" id="mbr:MONBRDRAFT_33214"/>
<dbReference type="EMBL" id="CH991558">
    <property type="protein sequence ID" value="EDQ87567.1"/>
    <property type="molecule type" value="Genomic_DNA"/>
</dbReference>
<dbReference type="OMA" id="WKHQRRT"/>
<dbReference type="PRINTS" id="PR00463">
    <property type="entry name" value="EP450I"/>
</dbReference>
<dbReference type="GO" id="GO:0005506">
    <property type="term" value="F:iron ion binding"/>
    <property type="evidence" value="ECO:0007669"/>
    <property type="project" value="InterPro"/>
</dbReference>
<dbReference type="RefSeq" id="XP_001747487.1">
    <property type="nucleotide sequence ID" value="XM_001747435.1"/>
</dbReference>
<dbReference type="GeneID" id="5892830"/>
<evidence type="ECO:0000256" key="7">
    <source>
        <dbReference type="PIRSR" id="PIRSR602401-1"/>
    </source>
</evidence>
<gene>
    <name evidence="8" type="ORF">MONBRDRAFT_33214</name>
</gene>
<dbReference type="CDD" id="cd11046">
    <property type="entry name" value="CYP97"/>
    <property type="match status" value="1"/>
</dbReference>
<dbReference type="InterPro" id="IPR002401">
    <property type="entry name" value="Cyt_P450_E_grp-I"/>
</dbReference>
<dbReference type="GO" id="GO:0004497">
    <property type="term" value="F:monooxygenase activity"/>
    <property type="evidence" value="ECO:0007669"/>
    <property type="project" value="UniProtKB-KW"/>
</dbReference>
<evidence type="ECO:0000256" key="4">
    <source>
        <dbReference type="ARBA" id="ARBA00023002"/>
    </source>
</evidence>
<keyword evidence="5 7" id="KW-0408">Iron</keyword>
<dbReference type="Proteomes" id="UP000001357">
    <property type="component" value="Unassembled WGS sequence"/>
</dbReference>
<dbReference type="FunCoup" id="A9V470">
    <property type="interactions" value="287"/>
</dbReference>
<comment type="similarity">
    <text evidence="1">Belongs to the cytochrome P450 family.</text>
</comment>
<dbReference type="Pfam" id="PF00067">
    <property type="entry name" value="p450"/>
    <property type="match status" value="1"/>
</dbReference>
<dbReference type="InterPro" id="IPR050196">
    <property type="entry name" value="Cytochrome_P450_Monoox"/>
</dbReference>
<evidence type="ECO:0000256" key="2">
    <source>
        <dbReference type="ARBA" id="ARBA00022617"/>
    </source>
</evidence>
<name>A9V470_MONBE</name>
<dbReference type="PRINTS" id="PR00385">
    <property type="entry name" value="P450"/>
</dbReference>
<dbReference type="STRING" id="81824.A9V470"/>
<keyword evidence="6" id="KW-0503">Monooxygenase</keyword>
<keyword evidence="9" id="KW-1185">Reference proteome</keyword>
<organism evidence="8 9">
    <name type="scientific">Monosiga brevicollis</name>
    <name type="common">Choanoflagellate</name>
    <dbReference type="NCBI Taxonomy" id="81824"/>
    <lineage>
        <taxon>Eukaryota</taxon>
        <taxon>Choanoflagellata</taxon>
        <taxon>Craspedida</taxon>
        <taxon>Salpingoecidae</taxon>
        <taxon>Monosiga</taxon>
    </lineage>
</organism>
<keyword evidence="4" id="KW-0560">Oxidoreductase</keyword>
<evidence type="ECO:0008006" key="10">
    <source>
        <dbReference type="Google" id="ProtNLM"/>
    </source>
</evidence>
<dbReference type="InterPro" id="IPR036396">
    <property type="entry name" value="Cyt_P450_sf"/>
</dbReference>
<dbReference type="GO" id="GO:0020037">
    <property type="term" value="F:heme binding"/>
    <property type="evidence" value="ECO:0007669"/>
    <property type="project" value="InterPro"/>
</dbReference>
<dbReference type="SUPFAM" id="SSF48264">
    <property type="entry name" value="Cytochrome P450"/>
    <property type="match status" value="1"/>
</dbReference>
<dbReference type="GO" id="GO:0016705">
    <property type="term" value="F:oxidoreductase activity, acting on paired donors, with incorporation or reduction of molecular oxygen"/>
    <property type="evidence" value="ECO:0007669"/>
    <property type="project" value="InterPro"/>
</dbReference>
<evidence type="ECO:0000256" key="3">
    <source>
        <dbReference type="ARBA" id="ARBA00022723"/>
    </source>
</evidence>
<protein>
    <recommendedName>
        <fullName evidence="10">Cytochrome P450</fullName>
    </recommendedName>
</protein>
<dbReference type="InParanoid" id="A9V470"/>